<keyword evidence="3" id="KW-1185">Reference proteome</keyword>
<protein>
    <submittedName>
        <fullName evidence="2">Uncharacterized protein</fullName>
    </submittedName>
</protein>
<accession>A0AAF0QJC9</accession>
<dbReference type="Proteomes" id="UP001234989">
    <property type="component" value="Chromosome 4"/>
</dbReference>
<gene>
    <name evidence="2" type="ORF">MTR67_017237</name>
</gene>
<evidence type="ECO:0000313" key="2">
    <source>
        <dbReference type="EMBL" id="WMV23852.1"/>
    </source>
</evidence>
<proteinExistence type="predicted"/>
<reference evidence="2" key="1">
    <citation type="submission" date="2023-08" db="EMBL/GenBank/DDBJ databases">
        <title>A de novo genome assembly of Solanum verrucosum Schlechtendal, a Mexican diploid species geographically isolated from the other diploid A-genome species in potato relatives.</title>
        <authorList>
            <person name="Hosaka K."/>
        </authorList>
    </citation>
    <scope>NUCLEOTIDE SEQUENCE</scope>
    <source>
        <tissue evidence="2">Young leaves</tissue>
    </source>
</reference>
<evidence type="ECO:0000256" key="1">
    <source>
        <dbReference type="SAM" id="SignalP"/>
    </source>
</evidence>
<dbReference type="EMBL" id="CP133615">
    <property type="protein sequence ID" value="WMV23852.1"/>
    <property type="molecule type" value="Genomic_DNA"/>
</dbReference>
<feature type="chain" id="PRO_5041979917" evidence="1">
    <location>
        <begin position="26"/>
        <end position="72"/>
    </location>
</feature>
<sequence>MGRITIAIFALFIILSSLFFNPISSSRDITIDKPTTYKTLLSQQKISKSDYCSVCVPQCGSCTCCIAINKKY</sequence>
<evidence type="ECO:0000313" key="3">
    <source>
        <dbReference type="Proteomes" id="UP001234989"/>
    </source>
</evidence>
<dbReference type="AlphaFoldDB" id="A0AAF0QJC9"/>
<feature type="signal peptide" evidence="1">
    <location>
        <begin position="1"/>
        <end position="25"/>
    </location>
</feature>
<name>A0AAF0QJC9_SOLVR</name>
<organism evidence="2 3">
    <name type="scientific">Solanum verrucosum</name>
    <dbReference type="NCBI Taxonomy" id="315347"/>
    <lineage>
        <taxon>Eukaryota</taxon>
        <taxon>Viridiplantae</taxon>
        <taxon>Streptophyta</taxon>
        <taxon>Embryophyta</taxon>
        <taxon>Tracheophyta</taxon>
        <taxon>Spermatophyta</taxon>
        <taxon>Magnoliopsida</taxon>
        <taxon>eudicotyledons</taxon>
        <taxon>Gunneridae</taxon>
        <taxon>Pentapetalae</taxon>
        <taxon>asterids</taxon>
        <taxon>lamiids</taxon>
        <taxon>Solanales</taxon>
        <taxon>Solanaceae</taxon>
        <taxon>Solanoideae</taxon>
        <taxon>Solaneae</taxon>
        <taxon>Solanum</taxon>
    </lineage>
</organism>
<keyword evidence="1" id="KW-0732">Signal</keyword>